<dbReference type="EMBL" id="CABVLZ010000002">
    <property type="protein sequence ID" value="VVU94926.1"/>
    <property type="molecule type" value="Genomic_DNA"/>
</dbReference>
<gene>
    <name evidence="1" type="ORF">CPAV1605_651</name>
</gene>
<accession>A0A5E8CIL7</accession>
<name>A0A5E8CIL7_9ZZZZ</name>
<protein>
    <submittedName>
        <fullName evidence="1">Uncharacterized protein</fullName>
    </submittedName>
</protein>
<dbReference type="AlphaFoldDB" id="A0A5E8CIL7"/>
<evidence type="ECO:0000313" key="1">
    <source>
        <dbReference type="EMBL" id="VVU94926.1"/>
    </source>
</evidence>
<proteinExistence type="predicted"/>
<reference evidence="1" key="1">
    <citation type="submission" date="2019-09" db="EMBL/GenBank/DDBJ databases">
        <authorList>
            <person name="Needham M D."/>
        </authorList>
    </citation>
    <scope>NUCLEOTIDE SEQUENCE</scope>
</reference>
<organism evidence="1">
    <name type="scientific">seawater metagenome</name>
    <dbReference type="NCBI Taxonomy" id="1561972"/>
    <lineage>
        <taxon>unclassified sequences</taxon>
        <taxon>metagenomes</taxon>
        <taxon>ecological metagenomes</taxon>
    </lineage>
</organism>
<sequence length="120" mass="13881">MNSSKKMEIKGIVIYCYTHDDGAIILDTDNIFKNISDFEDVSYFNKLCGENCVRSCDWIKHGSVIFDSGNITYTCQNQNQYDDYCGGWQITYFENNVYDSQMNTLSANRYTFKNVNSLPL</sequence>